<keyword evidence="4" id="KW-1185">Reference proteome</keyword>
<reference evidence="3 4" key="1">
    <citation type="submission" date="2020-08" db="EMBL/GenBank/DDBJ databases">
        <title>Genomic Encyclopedia of Type Strains, Phase III (KMG-III): the genomes of soil and plant-associated and newly described type strains.</title>
        <authorList>
            <person name="Whitman W."/>
        </authorList>
    </citation>
    <scope>NUCLEOTIDE SEQUENCE [LARGE SCALE GENOMIC DNA]</scope>
    <source>
        <strain evidence="3 4">CECT 3302</strain>
    </source>
</reference>
<dbReference type="RefSeq" id="WP_183546006.1">
    <property type="nucleotide sequence ID" value="NZ_BMQT01000009.1"/>
</dbReference>
<proteinExistence type="predicted"/>
<organism evidence="3 4">
    <name type="scientific">Nocardioides albus</name>
    <dbReference type="NCBI Taxonomy" id="1841"/>
    <lineage>
        <taxon>Bacteria</taxon>
        <taxon>Bacillati</taxon>
        <taxon>Actinomycetota</taxon>
        <taxon>Actinomycetes</taxon>
        <taxon>Propionibacteriales</taxon>
        <taxon>Nocardioidaceae</taxon>
        <taxon>Nocardioides</taxon>
    </lineage>
</organism>
<keyword evidence="1" id="KW-0732">Signal</keyword>
<dbReference type="InterPro" id="IPR006311">
    <property type="entry name" value="TAT_signal"/>
</dbReference>
<feature type="chain" id="PRO_5030539870" description="3-keto-alpha-glucoside-1,2-lyase/3-keto-2-hydroxy-glucal hydratase domain-containing protein" evidence="1">
    <location>
        <begin position="37"/>
        <end position="355"/>
    </location>
</feature>
<dbReference type="GO" id="GO:0016787">
    <property type="term" value="F:hydrolase activity"/>
    <property type="evidence" value="ECO:0007669"/>
    <property type="project" value="InterPro"/>
</dbReference>
<evidence type="ECO:0000313" key="4">
    <source>
        <dbReference type="Proteomes" id="UP000577707"/>
    </source>
</evidence>
<evidence type="ECO:0000259" key="2">
    <source>
        <dbReference type="Pfam" id="PF06439"/>
    </source>
</evidence>
<evidence type="ECO:0000256" key="1">
    <source>
        <dbReference type="SAM" id="SignalP"/>
    </source>
</evidence>
<dbReference type="PROSITE" id="PS51318">
    <property type="entry name" value="TAT"/>
    <property type="match status" value="1"/>
</dbReference>
<evidence type="ECO:0000313" key="3">
    <source>
        <dbReference type="EMBL" id="MBB3089863.1"/>
    </source>
</evidence>
<dbReference type="AlphaFoldDB" id="A0A7W5A515"/>
<dbReference type="Gene3D" id="2.60.120.560">
    <property type="entry name" value="Exo-inulinase, domain 1"/>
    <property type="match status" value="1"/>
</dbReference>
<protein>
    <recommendedName>
        <fullName evidence="2">3-keto-alpha-glucoside-1,2-lyase/3-keto-2-hydroxy-glucal hydratase domain-containing protein</fullName>
    </recommendedName>
</protein>
<dbReference type="Pfam" id="PF06439">
    <property type="entry name" value="3keto-disac_hyd"/>
    <property type="match status" value="1"/>
</dbReference>
<dbReference type="EMBL" id="JACHXG010000005">
    <property type="protein sequence ID" value="MBB3089863.1"/>
    <property type="molecule type" value="Genomic_DNA"/>
</dbReference>
<dbReference type="InterPro" id="IPR010496">
    <property type="entry name" value="AL/BT2_dom"/>
</dbReference>
<sequence>MSHTFPSRRTRTRLALGSAVLGAAALCLGGPVGAAAASPAGTASATMTCPAPDARSSVVFLDLDSGVANSALSSGCTVNDVIDDERTWPTHGAFVTHVRSVTAELVATGEVTQAEASKLQSAAARSQVGKVEGYDVLFDGSAGSFDDWAYAGDGGFDLISDGTIRSRAGAGGGFGTLWYPEKEFGDFSLRLQFRDDAPGSARGNSGVQVRFPELWGPVEGCPTTFNGGETGNLSWIAVNCGHEIQVNDSPEGGSNDPRKTGSIYGFADLDLAQARPTPKGTWNDLEIRVVGQHYTVIRNGVVINEFENLPGLPFPGRPNDPDSSSRGLIGHVGIQAHGSTPDVVSYRNVRIRDLS</sequence>
<gene>
    <name evidence="3" type="ORF">FHS12_002812</name>
</gene>
<name>A0A7W5A515_9ACTN</name>
<comment type="caution">
    <text evidence="3">The sequence shown here is derived from an EMBL/GenBank/DDBJ whole genome shotgun (WGS) entry which is preliminary data.</text>
</comment>
<dbReference type="Proteomes" id="UP000577707">
    <property type="component" value="Unassembled WGS sequence"/>
</dbReference>
<feature type="domain" description="3-keto-alpha-glucoside-1,2-lyase/3-keto-2-hydroxy-glucal hydratase" evidence="2">
    <location>
        <begin position="134"/>
        <end position="352"/>
    </location>
</feature>
<accession>A0A7W5A515</accession>
<feature type="signal peptide" evidence="1">
    <location>
        <begin position="1"/>
        <end position="36"/>
    </location>
</feature>